<reference evidence="2" key="1">
    <citation type="journal article" date="2014" name="Proc. Natl. Acad. Sci. U.S.A.">
        <title>Extensive sampling of basidiomycete genomes demonstrates inadequacy of the white-rot/brown-rot paradigm for wood decay fungi.</title>
        <authorList>
            <person name="Riley R."/>
            <person name="Salamov A.A."/>
            <person name="Brown D.W."/>
            <person name="Nagy L.G."/>
            <person name="Floudas D."/>
            <person name="Held B.W."/>
            <person name="Levasseur A."/>
            <person name="Lombard V."/>
            <person name="Morin E."/>
            <person name="Otillar R."/>
            <person name="Lindquist E.A."/>
            <person name="Sun H."/>
            <person name="LaButti K.M."/>
            <person name="Schmutz J."/>
            <person name="Jabbour D."/>
            <person name="Luo H."/>
            <person name="Baker S.E."/>
            <person name="Pisabarro A.G."/>
            <person name="Walton J.D."/>
            <person name="Blanchette R.A."/>
            <person name="Henrissat B."/>
            <person name="Martin F."/>
            <person name="Cullen D."/>
            <person name="Hibbett D.S."/>
            <person name="Grigoriev I.V."/>
        </authorList>
    </citation>
    <scope>NUCLEOTIDE SEQUENCE [LARGE SCALE GENOMIC DNA]</scope>
    <source>
        <strain evidence="2">CBS 339.88</strain>
    </source>
</reference>
<evidence type="ECO:0000313" key="2">
    <source>
        <dbReference type="Proteomes" id="UP000027222"/>
    </source>
</evidence>
<dbReference type="AlphaFoldDB" id="A0A067S3G5"/>
<dbReference type="EMBL" id="KL142454">
    <property type="protein sequence ID" value="KDR65346.1"/>
    <property type="molecule type" value="Genomic_DNA"/>
</dbReference>
<keyword evidence="2" id="KW-1185">Reference proteome</keyword>
<evidence type="ECO:0000313" key="1">
    <source>
        <dbReference type="EMBL" id="KDR65346.1"/>
    </source>
</evidence>
<protein>
    <submittedName>
        <fullName evidence="1">Uncharacterized protein</fullName>
    </submittedName>
</protein>
<accession>A0A067S3G5</accession>
<sequence length="176" mass="19726">MSVGTDSNRVMYLNSLVRRDTEASWSDKKAIRAVVFGTDCKHILPINILQKEHAECLGTIDDLDLTKWLSNPLDMETGARADCLDDRVLEVDRFPFDSKFTLSASYTILWSHQHRINFSIPKLSRSKIHWGAGNIVVIKRKAGAFCYLLDIEEADLNLIGAIVLSAIEVGKMNDGC</sequence>
<dbReference type="HOGENOM" id="CLU_1454513_0_0_1"/>
<dbReference type="Proteomes" id="UP000027222">
    <property type="component" value="Unassembled WGS sequence"/>
</dbReference>
<organism evidence="1 2">
    <name type="scientific">Galerina marginata (strain CBS 339.88)</name>
    <dbReference type="NCBI Taxonomy" id="685588"/>
    <lineage>
        <taxon>Eukaryota</taxon>
        <taxon>Fungi</taxon>
        <taxon>Dikarya</taxon>
        <taxon>Basidiomycota</taxon>
        <taxon>Agaricomycotina</taxon>
        <taxon>Agaricomycetes</taxon>
        <taxon>Agaricomycetidae</taxon>
        <taxon>Agaricales</taxon>
        <taxon>Agaricineae</taxon>
        <taxon>Strophariaceae</taxon>
        <taxon>Galerina</taxon>
    </lineage>
</organism>
<name>A0A067S3G5_GALM3</name>
<proteinExistence type="predicted"/>
<gene>
    <name evidence="1" type="ORF">GALMADRAFT_260255</name>
</gene>